<dbReference type="SUPFAM" id="SSF53335">
    <property type="entry name" value="S-adenosyl-L-methionine-dependent methyltransferases"/>
    <property type="match status" value="1"/>
</dbReference>
<evidence type="ECO:0000256" key="2">
    <source>
        <dbReference type="ARBA" id="ARBA00022679"/>
    </source>
</evidence>
<evidence type="ECO:0000313" key="7">
    <source>
        <dbReference type="EMBL" id="KAF2178899.1"/>
    </source>
</evidence>
<dbReference type="Pfam" id="PF00891">
    <property type="entry name" value="Methyltransf_2"/>
    <property type="match status" value="1"/>
</dbReference>
<evidence type="ECO:0000256" key="4">
    <source>
        <dbReference type="PIRSR" id="PIRSR005739-1"/>
    </source>
</evidence>
<dbReference type="InterPro" id="IPR001077">
    <property type="entry name" value="COMT_C"/>
</dbReference>
<evidence type="ECO:0000313" key="8">
    <source>
        <dbReference type="Proteomes" id="UP000800200"/>
    </source>
</evidence>
<feature type="domain" description="O-methyltransferase C-terminal" evidence="5">
    <location>
        <begin position="195"/>
        <end position="335"/>
    </location>
</feature>
<reference evidence="7" key="1">
    <citation type="journal article" date="2020" name="Stud. Mycol.">
        <title>101 Dothideomycetes genomes: a test case for predicting lifestyles and emergence of pathogens.</title>
        <authorList>
            <person name="Haridas S."/>
            <person name="Albert R."/>
            <person name="Binder M."/>
            <person name="Bloem J."/>
            <person name="Labutti K."/>
            <person name="Salamov A."/>
            <person name="Andreopoulos B."/>
            <person name="Baker S."/>
            <person name="Barry K."/>
            <person name="Bills G."/>
            <person name="Bluhm B."/>
            <person name="Cannon C."/>
            <person name="Castanera R."/>
            <person name="Culley D."/>
            <person name="Daum C."/>
            <person name="Ezra D."/>
            <person name="Gonzalez J."/>
            <person name="Henrissat B."/>
            <person name="Kuo A."/>
            <person name="Liang C."/>
            <person name="Lipzen A."/>
            <person name="Lutzoni F."/>
            <person name="Magnuson J."/>
            <person name="Mondo S."/>
            <person name="Nolan M."/>
            <person name="Ohm R."/>
            <person name="Pangilinan J."/>
            <person name="Park H.-J."/>
            <person name="Ramirez L."/>
            <person name="Alfaro M."/>
            <person name="Sun H."/>
            <person name="Tritt A."/>
            <person name="Yoshinaga Y."/>
            <person name="Zwiers L.-H."/>
            <person name="Turgeon B."/>
            <person name="Goodwin S."/>
            <person name="Spatafora J."/>
            <person name="Crous P."/>
            <person name="Grigoriev I."/>
        </authorList>
    </citation>
    <scope>NUCLEOTIDE SEQUENCE</scope>
    <source>
        <strain evidence="7">CBS 207.26</strain>
    </source>
</reference>
<keyword evidence="8" id="KW-1185">Reference proteome</keyword>
<accession>A0A6A6DKY7</accession>
<feature type="active site" description="Proton acceptor" evidence="4">
    <location>
        <position position="265"/>
    </location>
</feature>
<sequence>MEAITRQFQDLYANLDDEGRRKLHVELRDLQTSVDTDWDMVARLGCGPMQVAMAKIGADLHIFEYLTASEKPLSHSQLAEQTGAAPVLLGHILRAQAAFGQLQETGKNEYTANRMTRALANPNVLGAITHTFDVNDVVTQAFNTKLTPFEWLQEHPDHMKSLGHAMAIQRSSHWIDSYPVEKEVGNFSAQPDKVILVDVGGGFGQQAIAFKTKFSHLPGRVIVQDIPATLDKAKPAEGIEFMVQDFFQPQAVKGAKFYYVRHVLHDWTDDDCVKILKAIVPAMEPDSRIVVDEVVVPDVGVPWQVAYMDMTMISSLGGIERTRTEWENLMDRAGLKIVEVHKYDYKMQSAILAIPK</sequence>
<dbReference type="CDD" id="cd02440">
    <property type="entry name" value="AdoMet_MTases"/>
    <property type="match status" value="1"/>
</dbReference>
<feature type="domain" description="O-methyltransferase dimerisation" evidence="6">
    <location>
        <begin position="58"/>
        <end position="120"/>
    </location>
</feature>
<evidence type="ECO:0000256" key="3">
    <source>
        <dbReference type="ARBA" id="ARBA00022691"/>
    </source>
</evidence>
<evidence type="ECO:0000259" key="5">
    <source>
        <dbReference type="Pfam" id="PF00891"/>
    </source>
</evidence>
<dbReference type="InterPro" id="IPR016461">
    <property type="entry name" value="COMT-like"/>
</dbReference>
<dbReference type="SUPFAM" id="SSF46785">
    <property type="entry name" value="Winged helix' DNA-binding domain"/>
    <property type="match status" value="1"/>
</dbReference>
<dbReference type="InterPro" id="IPR036390">
    <property type="entry name" value="WH_DNA-bd_sf"/>
</dbReference>
<keyword evidence="3" id="KW-0949">S-adenosyl-L-methionine</keyword>
<dbReference type="PANTHER" id="PTHR43712">
    <property type="entry name" value="PUTATIVE (AFU_ORTHOLOGUE AFUA_4G14580)-RELATED"/>
    <property type="match status" value="1"/>
</dbReference>
<evidence type="ECO:0000256" key="1">
    <source>
        <dbReference type="ARBA" id="ARBA00022603"/>
    </source>
</evidence>
<dbReference type="InterPro" id="IPR012967">
    <property type="entry name" value="COMT_dimerisation"/>
</dbReference>
<dbReference type="InterPro" id="IPR029063">
    <property type="entry name" value="SAM-dependent_MTases_sf"/>
</dbReference>
<organism evidence="7 8">
    <name type="scientific">Zopfia rhizophila CBS 207.26</name>
    <dbReference type="NCBI Taxonomy" id="1314779"/>
    <lineage>
        <taxon>Eukaryota</taxon>
        <taxon>Fungi</taxon>
        <taxon>Dikarya</taxon>
        <taxon>Ascomycota</taxon>
        <taxon>Pezizomycotina</taxon>
        <taxon>Dothideomycetes</taxon>
        <taxon>Dothideomycetes incertae sedis</taxon>
        <taxon>Zopfiaceae</taxon>
        <taxon>Zopfia</taxon>
    </lineage>
</organism>
<dbReference type="GO" id="GO:0046983">
    <property type="term" value="F:protein dimerization activity"/>
    <property type="evidence" value="ECO:0007669"/>
    <property type="project" value="InterPro"/>
</dbReference>
<dbReference type="InterPro" id="IPR036388">
    <property type="entry name" value="WH-like_DNA-bd_sf"/>
</dbReference>
<gene>
    <name evidence="7" type="ORF">K469DRAFT_741885</name>
</gene>
<keyword evidence="1 7" id="KW-0489">Methyltransferase</keyword>
<dbReference type="PROSITE" id="PS51683">
    <property type="entry name" value="SAM_OMT_II"/>
    <property type="match status" value="1"/>
</dbReference>
<dbReference type="OrthoDB" id="2410195at2759"/>
<dbReference type="GO" id="GO:0032259">
    <property type="term" value="P:methylation"/>
    <property type="evidence" value="ECO:0007669"/>
    <property type="project" value="UniProtKB-KW"/>
</dbReference>
<keyword evidence="2 7" id="KW-0808">Transferase</keyword>
<dbReference type="Proteomes" id="UP000800200">
    <property type="component" value="Unassembled WGS sequence"/>
</dbReference>
<proteinExistence type="predicted"/>
<dbReference type="EMBL" id="ML994672">
    <property type="protein sequence ID" value="KAF2178899.1"/>
    <property type="molecule type" value="Genomic_DNA"/>
</dbReference>
<dbReference type="Pfam" id="PF08100">
    <property type="entry name" value="Dimerisation"/>
    <property type="match status" value="1"/>
</dbReference>
<protein>
    <submittedName>
        <fullName evidence="7">S-adenosyl-L-methionine-dependent methyltransferase</fullName>
    </submittedName>
</protein>
<dbReference type="Gene3D" id="1.10.10.10">
    <property type="entry name" value="Winged helix-like DNA-binding domain superfamily/Winged helix DNA-binding domain"/>
    <property type="match status" value="1"/>
</dbReference>
<name>A0A6A6DKY7_9PEZI</name>
<dbReference type="AlphaFoldDB" id="A0A6A6DKY7"/>
<evidence type="ECO:0000259" key="6">
    <source>
        <dbReference type="Pfam" id="PF08100"/>
    </source>
</evidence>
<dbReference type="Gene3D" id="3.40.50.150">
    <property type="entry name" value="Vaccinia Virus protein VP39"/>
    <property type="match status" value="1"/>
</dbReference>
<dbReference type="GO" id="GO:0008171">
    <property type="term" value="F:O-methyltransferase activity"/>
    <property type="evidence" value="ECO:0007669"/>
    <property type="project" value="InterPro"/>
</dbReference>
<dbReference type="PANTHER" id="PTHR43712:SF1">
    <property type="entry name" value="HYPOTHETICAL O-METHYLTRANSFERASE (EUROFUNG)-RELATED"/>
    <property type="match status" value="1"/>
</dbReference>